<dbReference type="eggNOG" id="COG1100">
    <property type="taxonomic scope" value="Bacteria"/>
</dbReference>
<dbReference type="SMART" id="SM00174">
    <property type="entry name" value="RHO"/>
    <property type="match status" value="1"/>
</dbReference>
<dbReference type="EMBL" id="JH413828">
    <property type="protein sequence ID" value="EHL30577.1"/>
    <property type="molecule type" value="Genomic_DNA"/>
</dbReference>
<dbReference type="CDD" id="cd00154">
    <property type="entry name" value="Rab"/>
    <property type="match status" value="1"/>
</dbReference>
<dbReference type="Gene3D" id="3.40.50.300">
    <property type="entry name" value="P-loop containing nucleotide triphosphate hydrolases"/>
    <property type="match status" value="1"/>
</dbReference>
<dbReference type="AlphaFoldDB" id="G9EQ02"/>
<keyword evidence="1" id="KW-0547">Nucleotide-binding</keyword>
<dbReference type="HOGENOM" id="CLU_041217_10_1_6"/>
<evidence type="ECO:0000313" key="2">
    <source>
        <dbReference type="EMBL" id="EHL30577.1"/>
    </source>
</evidence>
<dbReference type="SMART" id="SM00175">
    <property type="entry name" value="RAB"/>
    <property type="match status" value="1"/>
</dbReference>
<dbReference type="FunFam" id="3.40.50.300:FF:001447">
    <property type="entry name" value="Ras-related protein Rab-1B"/>
    <property type="match status" value="1"/>
</dbReference>
<reference evidence="2 3" key="1">
    <citation type="journal article" date="2011" name="BMC Genomics">
        <title>Insight into cross-talk between intra-amoebal pathogens.</title>
        <authorList>
            <person name="Gimenez G."/>
            <person name="Bertelli C."/>
            <person name="Moliner C."/>
            <person name="Robert C."/>
            <person name="Raoult D."/>
            <person name="Fournier P.E."/>
            <person name="Greub G."/>
        </authorList>
    </citation>
    <scope>NUCLEOTIDE SEQUENCE [LARGE SCALE GENOMIC DNA]</scope>
    <source>
        <strain evidence="2 3">LLAP12</strain>
    </source>
</reference>
<dbReference type="InterPro" id="IPR005225">
    <property type="entry name" value="Small_GTP-bd"/>
</dbReference>
<dbReference type="Pfam" id="PF00071">
    <property type="entry name" value="Ras"/>
    <property type="match status" value="1"/>
</dbReference>
<dbReference type="SMART" id="SM00173">
    <property type="entry name" value="RAS"/>
    <property type="match status" value="1"/>
</dbReference>
<proteinExistence type="predicted"/>
<dbReference type="PANTHER" id="PTHR47978">
    <property type="match status" value="1"/>
</dbReference>
<dbReference type="PRINTS" id="PR00449">
    <property type="entry name" value="RASTRNSFRMNG"/>
</dbReference>
<keyword evidence="3" id="KW-1185">Reference proteome</keyword>
<organism evidence="2 3">
    <name type="scientific">Legionella drancourtii LLAP12</name>
    <dbReference type="NCBI Taxonomy" id="658187"/>
    <lineage>
        <taxon>Bacteria</taxon>
        <taxon>Pseudomonadati</taxon>
        <taxon>Pseudomonadota</taxon>
        <taxon>Gammaproteobacteria</taxon>
        <taxon>Legionellales</taxon>
        <taxon>Legionellaceae</taxon>
        <taxon>Legionella</taxon>
    </lineage>
</organism>
<dbReference type="GO" id="GO:0005525">
    <property type="term" value="F:GTP binding"/>
    <property type="evidence" value="ECO:0007669"/>
    <property type="project" value="InterPro"/>
</dbReference>
<dbReference type="InterPro" id="IPR001806">
    <property type="entry name" value="Small_GTPase"/>
</dbReference>
<dbReference type="InParanoid" id="G9EQ02"/>
<dbReference type="PROSITE" id="PS51420">
    <property type="entry name" value="RHO"/>
    <property type="match status" value="1"/>
</dbReference>
<dbReference type="NCBIfam" id="TIGR00231">
    <property type="entry name" value="small_GTP"/>
    <property type="match status" value="1"/>
</dbReference>
<gene>
    <name evidence="2" type="ORF">LDG_7344</name>
</gene>
<accession>G9EQ02</accession>
<dbReference type="SMART" id="SM00176">
    <property type="entry name" value="RAN"/>
    <property type="match status" value="1"/>
</dbReference>
<dbReference type="STRING" id="658187.LDG_7344"/>
<evidence type="ECO:0000256" key="1">
    <source>
        <dbReference type="ARBA" id="ARBA00022741"/>
    </source>
</evidence>
<dbReference type="PROSITE" id="PS51419">
    <property type="entry name" value="RAB"/>
    <property type="match status" value="1"/>
</dbReference>
<evidence type="ECO:0008006" key="4">
    <source>
        <dbReference type="Google" id="ProtNLM"/>
    </source>
</evidence>
<dbReference type="InterPro" id="IPR027417">
    <property type="entry name" value="P-loop_NTPase"/>
</dbReference>
<name>G9EQ02_9GAMM</name>
<dbReference type="SUPFAM" id="SSF52540">
    <property type="entry name" value="P-loop containing nucleoside triphosphate hydrolases"/>
    <property type="match status" value="1"/>
</dbReference>
<dbReference type="GO" id="GO:0003924">
    <property type="term" value="F:GTPase activity"/>
    <property type="evidence" value="ECO:0007669"/>
    <property type="project" value="InterPro"/>
</dbReference>
<sequence length="301" mass="34103">MRQTQEPIPCKIILLGDSYVGKTTLLQKYIGEGDPDCYYATLGVEQKLKTIALFNQTINLRIWDAAGVPKLRHLVKTYLHEAHGALICFDVTKTSSLHNVDTFVELFRQHQKNAPIILVGCKTDLKRVVSTEQAQAKAEQLGVVYIETSGSKKTNVDEVFTQLIQQIFVLKVLSKIKPELERQFTNYAKTYNKTNTHSLFGTKSTQEGCLKKEYQHNLQQLFQATHFSELDTFLQKTVQLIKKADDLHQQENPILGLITTSTLSTMLQQTLDALYTIADAADGWPYLNELVARETTSSYSR</sequence>
<evidence type="ECO:0000313" key="3">
    <source>
        <dbReference type="Proteomes" id="UP000002770"/>
    </source>
</evidence>
<dbReference type="Proteomes" id="UP000002770">
    <property type="component" value="Unassembled WGS sequence"/>
</dbReference>
<dbReference type="OrthoDB" id="5652423at2"/>
<dbReference type="PROSITE" id="PS51421">
    <property type="entry name" value="RAS"/>
    <property type="match status" value="1"/>
</dbReference>
<dbReference type="RefSeq" id="WP_006871257.1">
    <property type="nucleotide sequence ID" value="NZ_JH413828.1"/>
</dbReference>
<protein>
    <recommendedName>
        <fullName evidence="4">Ras family GTPase</fullName>
    </recommendedName>
</protein>